<dbReference type="Pfam" id="PF13855">
    <property type="entry name" value="LRR_8"/>
    <property type="match status" value="9"/>
</dbReference>
<dbReference type="GO" id="GO:0031012">
    <property type="term" value="C:extracellular matrix"/>
    <property type="evidence" value="ECO:0007669"/>
    <property type="project" value="TreeGrafter"/>
</dbReference>
<evidence type="ECO:0000256" key="3">
    <source>
        <dbReference type="ARBA" id="ARBA00022737"/>
    </source>
</evidence>
<dbReference type="Proteomes" id="UP000677054">
    <property type="component" value="Unassembled WGS sequence"/>
</dbReference>
<dbReference type="InterPro" id="IPR032675">
    <property type="entry name" value="LRR_dom_sf"/>
</dbReference>
<dbReference type="SMART" id="SM00364">
    <property type="entry name" value="LRR_BAC"/>
    <property type="match status" value="13"/>
</dbReference>
<feature type="chain" id="PRO_5036209232" description="Chaoptin" evidence="4">
    <location>
        <begin position="21"/>
        <end position="1268"/>
    </location>
</feature>
<reference evidence="5" key="1">
    <citation type="submission" date="2020-11" db="EMBL/GenBank/DDBJ databases">
        <authorList>
            <person name="Tran Van P."/>
        </authorList>
    </citation>
    <scope>NUCLEOTIDE SEQUENCE</scope>
</reference>
<dbReference type="EMBL" id="LR900542">
    <property type="protein sequence ID" value="CAD7246052.1"/>
    <property type="molecule type" value="Genomic_DNA"/>
</dbReference>
<keyword evidence="2 4" id="KW-0732">Signal</keyword>
<dbReference type="PANTHER" id="PTHR24373:SF275">
    <property type="entry name" value="TIR DOMAIN-CONTAINING PROTEIN"/>
    <property type="match status" value="1"/>
</dbReference>
<organism evidence="5">
    <name type="scientific">Darwinula stevensoni</name>
    <dbReference type="NCBI Taxonomy" id="69355"/>
    <lineage>
        <taxon>Eukaryota</taxon>
        <taxon>Metazoa</taxon>
        <taxon>Ecdysozoa</taxon>
        <taxon>Arthropoda</taxon>
        <taxon>Crustacea</taxon>
        <taxon>Oligostraca</taxon>
        <taxon>Ostracoda</taxon>
        <taxon>Podocopa</taxon>
        <taxon>Podocopida</taxon>
        <taxon>Darwinulocopina</taxon>
        <taxon>Darwinuloidea</taxon>
        <taxon>Darwinulidae</taxon>
        <taxon>Darwinula</taxon>
    </lineage>
</organism>
<proteinExistence type="predicted"/>
<evidence type="ECO:0000256" key="1">
    <source>
        <dbReference type="ARBA" id="ARBA00022614"/>
    </source>
</evidence>
<dbReference type="InterPro" id="IPR001611">
    <property type="entry name" value="Leu-rich_rpt"/>
</dbReference>
<evidence type="ECO:0000313" key="5">
    <source>
        <dbReference type="EMBL" id="CAD7246052.1"/>
    </source>
</evidence>
<dbReference type="SUPFAM" id="SSF52058">
    <property type="entry name" value="L domain-like"/>
    <property type="match status" value="4"/>
</dbReference>
<dbReference type="FunFam" id="3.80.10.10:FF:001164">
    <property type="entry name" value="GH01279p"/>
    <property type="match status" value="1"/>
</dbReference>
<name>A0A7R8XF39_9CRUS</name>
<feature type="signal peptide" evidence="4">
    <location>
        <begin position="1"/>
        <end position="20"/>
    </location>
</feature>
<evidence type="ECO:0000256" key="2">
    <source>
        <dbReference type="ARBA" id="ARBA00022729"/>
    </source>
</evidence>
<dbReference type="PRINTS" id="PR00019">
    <property type="entry name" value="LEURICHRPT"/>
</dbReference>
<dbReference type="InterPro" id="IPR003591">
    <property type="entry name" value="Leu-rich_rpt_typical-subtyp"/>
</dbReference>
<dbReference type="Gene3D" id="3.80.10.10">
    <property type="entry name" value="Ribonuclease Inhibitor"/>
    <property type="match status" value="8"/>
</dbReference>
<keyword evidence="6" id="KW-1185">Reference proteome</keyword>
<dbReference type="PROSITE" id="PS51450">
    <property type="entry name" value="LRR"/>
    <property type="match status" value="9"/>
</dbReference>
<gene>
    <name evidence="5" type="ORF">DSTB1V02_LOCUS5916</name>
</gene>
<dbReference type="SMART" id="SM00365">
    <property type="entry name" value="LRR_SD22"/>
    <property type="match status" value="10"/>
</dbReference>
<dbReference type="PANTHER" id="PTHR24373">
    <property type="entry name" value="SLIT RELATED LEUCINE-RICH REPEAT NEURONAL PROTEIN"/>
    <property type="match status" value="1"/>
</dbReference>
<keyword evidence="1" id="KW-0433">Leucine-rich repeat</keyword>
<sequence length="1268" mass="141084">MTPTTLVLTLALTLLGQGEGNGLDHKPCRFNALCQCGSVQGSISAKSAPFSTHQENFPDSQELVCLRVPVAPHKVLPEGKLFHADLIGGDLEVLEADSLQGSHVQSIRLLGNGLKHIHEKAFRSSKHSLRSLEISGNQLEAIPVNALKDLSNLDWLSLHGNKILNATREELEILSKTLSSLYLGENHLTKLPDGGFSSFQRLRVLHLGDNRLSDLDGKDLPPFIQTLTLSNNHISSLKASALLDLPSLQAASLSGNGLESIASGSLTRSLRLYSFHLSDNFLKEVPNLTFDNPVSVVELYLEHNRIRKLDKDDLVNYRVERLYLGKNGLGDIHPQAFVSQPLSLLSLEGNSLTMVPEGIKSLPLLVSLHLSRNSISDLPPGSLCSDRSKLQILGLEGNHLTEFPSPGLQSCFSLVQLNLGGNYIPHVNQSHFGSWSYNLETLLLRNNKITSLERRSFSSLPRLRDLSLSFNRITDIPPEAFADLAINLQRLDLSFALGGTPTFPKDSLSLLRALEWLCLDNNDIMDVPLDSLRYLGNLRYLNLEYNRIKTLPVGVFNHNVHRFLVDLRLSVNSITEILTDTFRGLIALRSILMASNRITVVRSSAFRQLPQLAFLTLANNDIVRLEPKSFVDLPMMERLDLQDNFLSQLSLNAFVNVSVLSESLLLNLSSNHLESLTPGTSCQVTVLDLSHNYLARIPKEALEQCKHSLTKLYLRENRIQAVRNEDFKEQMRLAVLDLSKNNLAELHQEAFSGSKFYALQVLNLSHNRLRGMSADCFKGLKTLEVLDLSHNYLTALHPGIFRGSSIHRMDLSDNRLSSVPGLALDALQSTLRVLDLSKNAVQHVDSMSFPCCPGLTRLSLAENRLTTLPDNTFLALPTIVSLDLSRNNLKGNFRELFHYVGQLKELNLASTRMTEMPILPLPRLTVLNLSHNFIKDFSQDSVSLLRSLQELDLSFNQLERLHGDTWKPLPRLTVLDVSHNPVTALDAKAFANLDRLDRLSLQGLDYLRGVDVGALGNLTHLRYLSIDTYQRLLPRVSLATLLGPLRHLKELQVHLRENQLVDQLGGSFSPKLRVLEIRGKNLENISSKAFRGLGERGTEMLIRIRGTNVGNLPSGLLASFASRSRSLSLDLRENRLAQLSPNVFYGEHPDWEHLTTQVLQGGLAVDGNPLLCHCRLSWLIHWLRRWMRECRGSHLLPAAASDALRTAAARATCMEGREGRWVSLLSLRSDDLSCRALALSSGSIPSTLYPPSLVVILPLAMVLGVRDL</sequence>
<evidence type="ECO:0000313" key="6">
    <source>
        <dbReference type="Proteomes" id="UP000677054"/>
    </source>
</evidence>
<evidence type="ECO:0000256" key="4">
    <source>
        <dbReference type="SAM" id="SignalP"/>
    </source>
</evidence>
<protein>
    <recommendedName>
        <fullName evidence="7">Chaoptin</fullName>
    </recommendedName>
</protein>
<dbReference type="SMART" id="SM00368">
    <property type="entry name" value="LRR_RI"/>
    <property type="match status" value="5"/>
</dbReference>
<evidence type="ECO:0008006" key="7">
    <source>
        <dbReference type="Google" id="ProtNLM"/>
    </source>
</evidence>
<accession>A0A7R8XF39</accession>
<keyword evidence="3" id="KW-0677">Repeat</keyword>
<dbReference type="OrthoDB" id="10022853at2759"/>
<dbReference type="SMART" id="SM00369">
    <property type="entry name" value="LRR_TYP"/>
    <property type="match status" value="32"/>
</dbReference>
<dbReference type="GO" id="GO:0005615">
    <property type="term" value="C:extracellular space"/>
    <property type="evidence" value="ECO:0007669"/>
    <property type="project" value="TreeGrafter"/>
</dbReference>
<dbReference type="InterPro" id="IPR050328">
    <property type="entry name" value="Dev_Immune_Receptor"/>
</dbReference>
<dbReference type="AlphaFoldDB" id="A0A7R8XF39"/>
<dbReference type="EMBL" id="CAJPEV010001025">
    <property type="protein sequence ID" value="CAG0890232.1"/>
    <property type="molecule type" value="Genomic_DNA"/>
</dbReference>